<evidence type="ECO:0000313" key="7">
    <source>
        <dbReference type="Proteomes" id="UP000516260"/>
    </source>
</evidence>
<dbReference type="PROSITE" id="PS50001">
    <property type="entry name" value="SH2"/>
    <property type="match status" value="1"/>
</dbReference>
<dbReference type="InterPro" id="IPR036860">
    <property type="entry name" value="SH2_dom_sf"/>
</dbReference>
<feature type="compositionally biased region" description="Basic and acidic residues" evidence="4">
    <location>
        <begin position="454"/>
        <end position="467"/>
    </location>
</feature>
<keyword evidence="1" id="KW-0391">Immunity</keyword>
<dbReference type="PANTHER" id="PTHR46051">
    <property type="entry name" value="SH2 DOMAIN-CONTAINING PROTEIN"/>
    <property type="match status" value="1"/>
</dbReference>
<dbReference type="InterPro" id="IPR000980">
    <property type="entry name" value="SH2"/>
</dbReference>
<dbReference type="EMBL" id="SWLE01000006">
    <property type="protein sequence ID" value="TNM99148.1"/>
    <property type="molecule type" value="Genomic_DNA"/>
</dbReference>
<gene>
    <name evidence="6" type="ORF">fugu_013712</name>
</gene>
<dbReference type="AlphaFoldDB" id="A0A4Z2C4U9"/>
<evidence type="ECO:0000256" key="1">
    <source>
        <dbReference type="ARBA" id="ARBA00022859"/>
    </source>
</evidence>
<dbReference type="PANTHER" id="PTHR46051:SF8">
    <property type="entry name" value="PHOSPHATIDYLINOSITOL 3,4,5-TRISPHOSPHATE 5-PHOSPHATASE 2B"/>
    <property type="match status" value="1"/>
</dbReference>
<feature type="domain" description="SH2" evidence="5">
    <location>
        <begin position="6"/>
        <end position="79"/>
    </location>
</feature>
<dbReference type="SUPFAM" id="SSF55550">
    <property type="entry name" value="SH2 domain"/>
    <property type="match status" value="1"/>
</dbReference>
<dbReference type="Gene3D" id="3.60.10.10">
    <property type="entry name" value="Endonuclease/exonuclease/phosphatase"/>
    <property type="match status" value="1"/>
</dbReference>
<dbReference type="GO" id="GO:0004445">
    <property type="term" value="F:inositol-polyphosphate 5-phosphatase activity"/>
    <property type="evidence" value="ECO:0007669"/>
    <property type="project" value="TreeGrafter"/>
</dbReference>
<evidence type="ECO:0000256" key="3">
    <source>
        <dbReference type="PROSITE-ProRule" id="PRU00191"/>
    </source>
</evidence>
<dbReference type="GO" id="GO:0005829">
    <property type="term" value="C:cytosol"/>
    <property type="evidence" value="ECO:0007669"/>
    <property type="project" value="TreeGrafter"/>
</dbReference>
<dbReference type="Pfam" id="PF00017">
    <property type="entry name" value="SH2"/>
    <property type="match status" value="1"/>
</dbReference>
<dbReference type="GO" id="GO:0002376">
    <property type="term" value="P:immune system process"/>
    <property type="evidence" value="ECO:0007669"/>
    <property type="project" value="UniProtKB-KW"/>
</dbReference>
<dbReference type="GO" id="GO:0050776">
    <property type="term" value="P:regulation of immune response"/>
    <property type="evidence" value="ECO:0007669"/>
    <property type="project" value="TreeGrafter"/>
</dbReference>
<reference evidence="6 7" key="1">
    <citation type="submission" date="2019-04" db="EMBL/GenBank/DDBJ databases">
        <title>The sequence and de novo assembly of Takifugu bimaculatus genome using PacBio and Hi-C technologies.</title>
        <authorList>
            <person name="Xu P."/>
            <person name="Liu B."/>
            <person name="Zhou Z."/>
        </authorList>
    </citation>
    <scope>NUCLEOTIDE SEQUENCE [LARGE SCALE GENOMIC DNA]</scope>
    <source>
        <strain evidence="6">TB-2018</strain>
        <tissue evidence="6">Muscle</tissue>
    </source>
</reference>
<dbReference type="Proteomes" id="UP000516260">
    <property type="component" value="Chromosome 14"/>
</dbReference>
<protein>
    <recommendedName>
        <fullName evidence="5">SH2 domain-containing protein</fullName>
    </recommendedName>
</protein>
<feature type="compositionally biased region" description="Pro residues" evidence="4">
    <location>
        <begin position="282"/>
        <end position="292"/>
    </location>
</feature>
<evidence type="ECO:0000313" key="6">
    <source>
        <dbReference type="EMBL" id="TNM99148.1"/>
    </source>
</evidence>
<name>A0A4Z2C4U9_9TELE</name>
<dbReference type="Gene3D" id="3.30.505.10">
    <property type="entry name" value="SH2 domain"/>
    <property type="match status" value="1"/>
</dbReference>
<organism evidence="6 7">
    <name type="scientific">Takifugu bimaculatus</name>
    <dbReference type="NCBI Taxonomy" id="433685"/>
    <lineage>
        <taxon>Eukaryota</taxon>
        <taxon>Metazoa</taxon>
        <taxon>Chordata</taxon>
        <taxon>Craniata</taxon>
        <taxon>Vertebrata</taxon>
        <taxon>Euteleostomi</taxon>
        <taxon>Actinopterygii</taxon>
        <taxon>Neopterygii</taxon>
        <taxon>Teleostei</taxon>
        <taxon>Neoteleostei</taxon>
        <taxon>Acanthomorphata</taxon>
        <taxon>Eupercaria</taxon>
        <taxon>Tetraodontiformes</taxon>
        <taxon>Tetradontoidea</taxon>
        <taxon>Tetraodontidae</taxon>
        <taxon>Takifugu</taxon>
    </lineage>
</organism>
<dbReference type="InterPro" id="IPR036691">
    <property type="entry name" value="Endo/exonu/phosph_ase_sf"/>
</dbReference>
<dbReference type="PRINTS" id="PR00401">
    <property type="entry name" value="SH2DOMAIN"/>
</dbReference>
<evidence type="ECO:0000256" key="2">
    <source>
        <dbReference type="ARBA" id="ARBA00022999"/>
    </source>
</evidence>
<feature type="region of interest" description="Disordered" evidence="4">
    <location>
        <begin position="277"/>
        <end position="301"/>
    </location>
</feature>
<comment type="caution">
    <text evidence="6">The sequence shown here is derived from an EMBL/GenBank/DDBJ whole genome shotgun (WGS) entry which is preliminary data.</text>
</comment>
<keyword evidence="2 3" id="KW-0727">SH2 domain</keyword>
<dbReference type="SMART" id="SM00252">
    <property type="entry name" value="SH2"/>
    <property type="match status" value="1"/>
</dbReference>
<proteinExistence type="predicted"/>
<keyword evidence="7" id="KW-1185">Reference proteome</keyword>
<evidence type="ECO:0000259" key="5">
    <source>
        <dbReference type="PROSITE" id="PS50001"/>
    </source>
</evidence>
<sequence>MATAAWYHRDISRVHAEELLARAGKDGSYLVRDSESVPGAYALCLLFQRHVHTYRVLPDADGLLAVQSGVALEQLLYIVALQGVWDDETLATEEQAIYGCNFLSHGVERPQIPWQLLECDDEKPPPAPSSGNMASVPAAPAKPPAHTLFLDGFQELNTCSSSNEVVALLKDYVVNTLPLDIENVHKGAATLHHLRSTLGAACQGLHGEIDLTLSSLETLAKVFDHPSCSLTHNKGQGPEMEMDSLLCKISALVSLLSSLEKRVLKALQDAVANHNLAVQQNAPPPEPTPPNTAPTKTPARLSPVNSFQVKMLRYGRQTASVDVDAGVLLFDRKAGSFGVERISHERILQIVKLQSKIRMVIDSHHNTPREMTFESARKRDAFCHLLQLMKMRHSQQSEPDVISVFVGTWNMGGSPPPRALQTWMTCCGLGHTPDEATALLPHDIYAVGTQENPQGEKEWTEHIKDHPPQLYAN</sequence>
<dbReference type="GO" id="GO:0043569">
    <property type="term" value="P:negative regulation of insulin-like growth factor receptor signaling pathway"/>
    <property type="evidence" value="ECO:0007669"/>
    <property type="project" value="TreeGrafter"/>
</dbReference>
<feature type="region of interest" description="Disordered" evidence="4">
    <location>
        <begin position="452"/>
        <end position="473"/>
    </location>
</feature>
<evidence type="ECO:0000256" key="4">
    <source>
        <dbReference type="SAM" id="MobiDB-lite"/>
    </source>
</evidence>
<accession>A0A4Z2C4U9</accession>